<dbReference type="PRINTS" id="PR00395">
    <property type="entry name" value="RIBOSOMALS2"/>
</dbReference>
<dbReference type="STRING" id="246437.L9KW37"/>
<dbReference type="GO" id="GO:0006412">
    <property type="term" value="P:translation"/>
    <property type="evidence" value="ECO:0007669"/>
    <property type="project" value="InterPro"/>
</dbReference>
<dbReference type="Pfam" id="PF00318">
    <property type="entry name" value="Ribosomal_S2"/>
    <property type="match status" value="1"/>
</dbReference>
<name>L9KW37_TUPCH</name>
<evidence type="ECO:0000313" key="5">
    <source>
        <dbReference type="EMBL" id="ELW65397.1"/>
    </source>
</evidence>
<dbReference type="InterPro" id="IPR018130">
    <property type="entry name" value="Ribosomal_uS2_CS"/>
</dbReference>
<dbReference type="GO" id="GO:0015935">
    <property type="term" value="C:small ribosomal subunit"/>
    <property type="evidence" value="ECO:0007669"/>
    <property type="project" value="InterPro"/>
</dbReference>
<reference evidence="6" key="2">
    <citation type="journal article" date="2013" name="Nat. Commun.">
        <title>Genome of the Chinese tree shrew.</title>
        <authorList>
            <person name="Fan Y."/>
            <person name="Huang Z.Y."/>
            <person name="Cao C.C."/>
            <person name="Chen C.S."/>
            <person name="Chen Y.X."/>
            <person name="Fan D.D."/>
            <person name="He J."/>
            <person name="Hou H.L."/>
            <person name="Hu L."/>
            <person name="Hu X.T."/>
            <person name="Jiang X.T."/>
            <person name="Lai R."/>
            <person name="Lang Y.S."/>
            <person name="Liang B."/>
            <person name="Liao S.G."/>
            <person name="Mu D."/>
            <person name="Ma Y.Y."/>
            <person name="Niu Y.Y."/>
            <person name="Sun X.Q."/>
            <person name="Xia J.Q."/>
            <person name="Xiao J."/>
            <person name="Xiong Z.Q."/>
            <person name="Xu L."/>
            <person name="Yang L."/>
            <person name="Zhang Y."/>
            <person name="Zhao W."/>
            <person name="Zhao X.D."/>
            <person name="Zheng Y.T."/>
            <person name="Zhou J.M."/>
            <person name="Zhu Y.B."/>
            <person name="Zhang G.J."/>
            <person name="Wang J."/>
            <person name="Yao Y.G."/>
        </authorList>
    </citation>
    <scope>NUCLEOTIDE SEQUENCE [LARGE SCALE GENOMIC DNA]</scope>
</reference>
<protein>
    <recommendedName>
        <fullName evidence="4">40S ribosomal protein SA</fullName>
    </recommendedName>
</protein>
<dbReference type="InParanoid" id="L9KW37"/>
<evidence type="ECO:0000256" key="4">
    <source>
        <dbReference type="ARBA" id="ARBA00035401"/>
    </source>
</evidence>
<keyword evidence="3" id="KW-0687">Ribonucleoprotein</keyword>
<dbReference type="AlphaFoldDB" id="L9KW37"/>
<dbReference type="EMBL" id="KB320690">
    <property type="protein sequence ID" value="ELW65397.1"/>
    <property type="molecule type" value="Genomic_DNA"/>
</dbReference>
<sequence length="107" mass="11621">MWEDDVLKFVAAGTYLGGNNLDFQMEQDIYNTESDGICIISLNKTWEKLLLAACATVAIKNLANISVVSSRNTGQRAMLKFAATTGVTHLAGCFTPGTFTNHIQTAF</sequence>
<gene>
    <name evidence="5" type="ORF">TREES_T100013138</name>
</gene>
<accession>L9KW37</accession>
<organism evidence="5 6">
    <name type="scientific">Tupaia chinensis</name>
    <name type="common">Chinese tree shrew</name>
    <name type="synonym">Tupaia belangeri chinensis</name>
    <dbReference type="NCBI Taxonomy" id="246437"/>
    <lineage>
        <taxon>Eukaryota</taxon>
        <taxon>Metazoa</taxon>
        <taxon>Chordata</taxon>
        <taxon>Craniata</taxon>
        <taxon>Vertebrata</taxon>
        <taxon>Euteleostomi</taxon>
        <taxon>Mammalia</taxon>
        <taxon>Eutheria</taxon>
        <taxon>Euarchontoglires</taxon>
        <taxon>Scandentia</taxon>
        <taxon>Tupaiidae</taxon>
        <taxon>Tupaia</taxon>
    </lineage>
</organism>
<dbReference type="InterPro" id="IPR005707">
    <property type="entry name" value="Ribosomal_uS2_euk/arc"/>
</dbReference>
<evidence type="ECO:0000256" key="2">
    <source>
        <dbReference type="ARBA" id="ARBA00022980"/>
    </source>
</evidence>
<dbReference type="InterPro" id="IPR001865">
    <property type="entry name" value="Ribosomal_uS2"/>
</dbReference>
<dbReference type="PROSITE" id="PS00962">
    <property type="entry name" value="RIBOSOMAL_S2_1"/>
    <property type="match status" value="1"/>
</dbReference>
<dbReference type="PANTHER" id="PTHR11489">
    <property type="entry name" value="40S RIBOSOMAL PROTEIN SA"/>
    <property type="match status" value="1"/>
</dbReference>
<dbReference type="SUPFAM" id="SSF52313">
    <property type="entry name" value="Ribosomal protein S2"/>
    <property type="match status" value="1"/>
</dbReference>
<evidence type="ECO:0000256" key="3">
    <source>
        <dbReference type="ARBA" id="ARBA00023274"/>
    </source>
</evidence>
<dbReference type="GO" id="GO:0003735">
    <property type="term" value="F:structural constituent of ribosome"/>
    <property type="evidence" value="ECO:0007669"/>
    <property type="project" value="InterPro"/>
</dbReference>
<keyword evidence="2 5" id="KW-0689">Ribosomal protein</keyword>
<reference evidence="6" key="1">
    <citation type="submission" date="2012-07" db="EMBL/GenBank/DDBJ databases">
        <title>Genome of the Chinese tree shrew, a rising model animal genetically related to primates.</title>
        <authorList>
            <person name="Zhang G."/>
            <person name="Fan Y."/>
            <person name="Yao Y."/>
            <person name="Huang Z."/>
        </authorList>
    </citation>
    <scope>NUCLEOTIDE SEQUENCE [LARGE SCALE GENOMIC DNA]</scope>
</reference>
<keyword evidence="6" id="KW-1185">Reference proteome</keyword>
<dbReference type="Proteomes" id="UP000011518">
    <property type="component" value="Unassembled WGS sequence"/>
</dbReference>
<dbReference type="Gene3D" id="3.40.50.10490">
    <property type="entry name" value="Glucose-6-phosphate isomerase like protein, domain 1"/>
    <property type="match status" value="1"/>
</dbReference>
<evidence type="ECO:0000256" key="1">
    <source>
        <dbReference type="ARBA" id="ARBA00006242"/>
    </source>
</evidence>
<evidence type="ECO:0000313" key="6">
    <source>
        <dbReference type="Proteomes" id="UP000011518"/>
    </source>
</evidence>
<comment type="similarity">
    <text evidence="1">Belongs to the universal ribosomal protein uS2 family.</text>
</comment>
<proteinExistence type="inferred from homology"/>
<dbReference type="InterPro" id="IPR023591">
    <property type="entry name" value="Ribosomal_uS2_flav_dom_sf"/>
</dbReference>